<accession>A0A1I4DDD3</accession>
<evidence type="ECO:0000313" key="3">
    <source>
        <dbReference type="Proteomes" id="UP000199152"/>
    </source>
</evidence>
<sequence length="302" mass="33152">MRATLALPLAVASATAGIAYASLYERNRWTLRRFDVPVLPPGSAPLKVLHLSDLHMTAAQRSKQEWVAGLAALEPDLVVNTGDNLAGMDAVPGTLRALEPLLDLPGVFVLASNDYYAPRPKNPLKYFKRDHRRVHGDPLPWRDLRDGMTRRGWLNLTNARGDLVVGGRRLSFAGVDDPHLKLDRYDRVAGPADAGADLRIGLVHSPEPRILDRFTADGYDLLLCGHTHGGQLRVPFYGALVTNCGIDRERVRWLHRWAAPAPQRPAGTWLHISAGLGTSPYAPVRFACPPEATLLTLTARPS</sequence>
<dbReference type="Gene3D" id="3.60.21.10">
    <property type="match status" value="1"/>
</dbReference>
<dbReference type="InterPro" id="IPR051158">
    <property type="entry name" value="Metallophosphoesterase_sf"/>
</dbReference>
<dbReference type="InterPro" id="IPR029052">
    <property type="entry name" value="Metallo-depent_PP-like"/>
</dbReference>
<dbReference type="FunCoup" id="A0A1I4DDD3">
    <property type="interactions" value="22"/>
</dbReference>
<dbReference type="RefSeq" id="WP_091323271.1">
    <property type="nucleotide sequence ID" value="NZ_FOSW01000004.1"/>
</dbReference>
<evidence type="ECO:0000259" key="1">
    <source>
        <dbReference type="Pfam" id="PF00149"/>
    </source>
</evidence>
<dbReference type="Proteomes" id="UP000199152">
    <property type="component" value="Unassembled WGS sequence"/>
</dbReference>
<dbReference type="GO" id="GO:0016020">
    <property type="term" value="C:membrane"/>
    <property type="evidence" value="ECO:0007669"/>
    <property type="project" value="GOC"/>
</dbReference>
<reference evidence="3" key="1">
    <citation type="submission" date="2016-10" db="EMBL/GenBank/DDBJ databases">
        <authorList>
            <person name="Varghese N."/>
            <person name="Submissions S."/>
        </authorList>
    </citation>
    <scope>NUCLEOTIDE SEQUENCE [LARGE SCALE GENOMIC DNA]</scope>
    <source>
        <strain evidence="3">DSM 45317</strain>
    </source>
</reference>
<keyword evidence="2" id="KW-0378">Hydrolase</keyword>
<dbReference type="AlphaFoldDB" id="A0A1I4DDD3"/>
<feature type="domain" description="Calcineurin-like phosphoesterase" evidence="1">
    <location>
        <begin position="46"/>
        <end position="229"/>
    </location>
</feature>
<name>A0A1I4DDD3_9ACTN</name>
<organism evidence="2 3">
    <name type="scientific">Geodermatophilus ruber</name>
    <dbReference type="NCBI Taxonomy" id="504800"/>
    <lineage>
        <taxon>Bacteria</taxon>
        <taxon>Bacillati</taxon>
        <taxon>Actinomycetota</taxon>
        <taxon>Actinomycetes</taxon>
        <taxon>Geodermatophilales</taxon>
        <taxon>Geodermatophilaceae</taxon>
        <taxon>Geodermatophilus</taxon>
    </lineage>
</organism>
<proteinExistence type="predicted"/>
<dbReference type="PANTHER" id="PTHR31302:SF20">
    <property type="entry name" value="CONSERVED PROTEIN"/>
    <property type="match status" value="1"/>
</dbReference>
<dbReference type="GO" id="GO:0008758">
    <property type="term" value="F:UDP-2,3-diacylglucosamine hydrolase activity"/>
    <property type="evidence" value="ECO:0007669"/>
    <property type="project" value="TreeGrafter"/>
</dbReference>
<protein>
    <submittedName>
        <fullName evidence="2">Predicted phosphohydrolase, MPP superfamily</fullName>
    </submittedName>
</protein>
<keyword evidence="3" id="KW-1185">Reference proteome</keyword>
<dbReference type="InterPro" id="IPR004843">
    <property type="entry name" value="Calcineurin-like_PHP"/>
</dbReference>
<dbReference type="InParanoid" id="A0A1I4DDD3"/>
<dbReference type="EMBL" id="FOSW01000004">
    <property type="protein sequence ID" value="SFK90106.1"/>
    <property type="molecule type" value="Genomic_DNA"/>
</dbReference>
<dbReference type="Pfam" id="PF00149">
    <property type="entry name" value="Metallophos"/>
    <property type="match status" value="1"/>
</dbReference>
<dbReference type="GO" id="GO:0009245">
    <property type="term" value="P:lipid A biosynthetic process"/>
    <property type="evidence" value="ECO:0007669"/>
    <property type="project" value="TreeGrafter"/>
</dbReference>
<dbReference type="OrthoDB" id="9780884at2"/>
<dbReference type="SUPFAM" id="SSF56300">
    <property type="entry name" value="Metallo-dependent phosphatases"/>
    <property type="match status" value="1"/>
</dbReference>
<evidence type="ECO:0000313" key="2">
    <source>
        <dbReference type="EMBL" id="SFK90106.1"/>
    </source>
</evidence>
<dbReference type="PANTHER" id="PTHR31302">
    <property type="entry name" value="TRANSMEMBRANE PROTEIN WITH METALLOPHOSPHOESTERASE DOMAIN-RELATED"/>
    <property type="match status" value="1"/>
</dbReference>
<gene>
    <name evidence="2" type="ORF">SAMN04488085_104270</name>
</gene>
<dbReference type="STRING" id="504800.SAMN04488085_104270"/>